<evidence type="ECO:0000313" key="4">
    <source>
        <dbReference type="Proteomes" id="UP000544222"/>
    </source>
</evidence>
<dbReference type="Proteomes" id="UP000544222">
    <property type="component" value="Unassembled WGS sequence"/>
</dbReference>
<comment type="caution">
    <text evidence="3">The sequence shown here is derived from an EMBL/GenBank/DDBJ whole genome shotgun (WGS) entry which is preliminary data.</text>
</comment>
<sequence length="127" mass="14498">MKDYKKQFIIKAPPQDVYAALTNAHIISIWTGEEAVMEAIPNTEFSWWNGDICGLNLEFEPNTKIVQQWYFGEDEEAASIVTLKLHPDRQGTSLEIMQTNIPDEACENITEGWKDAIVTPLRDLLED</sequence>
<evidence type="ECO:0000313" key="3">
    <source>
        <dbReference type="EMBL" id="MBB3187912.1"/>
    </source>
</evidence>
<comment type="similarity">
    <text evidence="1">Belongs to the AHA1 family.</text>
</comment>
<organism evidence="3 4">
    <name type="scientific">Microbacter margulisiae</name>
    <dbReference type="NCBI Taxonomy" id="1350067"/>
    <lineage>
        <taxon>Bacteria</taxon>
        <taxon>Pseudomonadati</taxon>
        <taxon>Bacteroidota</taxon>
        <taxon>Bacteroidia</taxon>
        <taxon>Bacteroidales</taxon>
        <taxon>Porphyromonadaceae</taxon>
        <taxon>Microbacter</taxon>
    </lineage>
</organism>
<dbReference type="Pfam" id="PF08327">
    <property type="entry name" value="AHSA1"/>
    <property type="match status" value="1"/>
</dbReference>
<dbReference type="AlphaFoldDB" id="A0A7W5DRT7"/>
<gene>
    <name evidence="3" type="ORF">FHX64_002110</name>
</gene>
<feature type="domain" description="Activator of Hsp90 ATPase homologue 1/2-like C-terminal" evidence="2">
    <location>
        <begin position="11"/>
        <end position="126"/>
    </location>
</feature>
<evidence type="ECO:0000256" key="1">
    <source>
        <dbReference type="ARBA" id="ARBA00006817"/>
    </source>
</evidence>
<dbReference type="InterPro" id="IPR013538">
    <property type="entry name" value="ASHA1/2-like_C"/>
</dbReference>
<protein>
    <submittedName>
        <fullName evidence="3">Uncharacterized protein YndB with AHSA1/START domain</fullName>
    </submittedName>
</protein>
<dbReference type="Gene3D" id="3.30.530.20">
    <property type="match status" value="1"/>
</dbReference>
<proteinExistence type="inferred from homology"/>
<reference evidence="3 4" key="1">
    <citation type="submission" date="2020-08" db="EMBL/GenBank/DDBJ databases">
        <title>Genomic Encyclopedia of Type Strains, Phase IV (KMG-IV): sequencing the most valuable type-strain genomes for metagenomic binning, comparative biology and taxonomic classification.</title>
        <authorList>
            <person name="Goeker M."/>
        </authorList>
    </citation>
    <scope>NUCLEOTIDE SEQUENCE [LARGE SCALE GENOMIC DNA]</scope>
    <source>
        <strain evidence="3 4">DSM 27471</strain>
    </source>
</reference>
<evidence type="ECO:0000259" key="2">
    <source>
        <dbReference type="Pfam" id="PF08327"/>
    </source>
</evidence>
<name>A0A7W5DRT7_9PORP</name>
<accession>A0A7W5DRT7</accession>
<dbReference type="EMBL" id="JACHYB010000002">
    <property type="protein sequence ID" value="MBB3187912.1"/>
    <property type="molecule type" value="Genomic_DNA"/>
</dbReference>
<dbReference type="InterPro" id="IPR023393">
    <property type="entry name" value="START-like_dom_sf"/>
</dbReference>
<dbReference type="SUPFAM" id="SSF55961">
    <property type="entry name" value="Bet v1-like"/>
    <property type="match status" value="1"/>
</dbReference>
<keyword evidence="4" id="KW-1185">Reference proteome</keyword>
<dbReference type="RefSeq" id="WP_183413723.1">
    <property type="nucleotide sequence ID" value="NZ_JACHYB010000002.1"/>
</dbReference>